<sequence>MTIGSEIEQIRQECNMPLFIAYSIFDTDENGYHQIVIGRKKPTVYQLIMFIDSTHRPMKSLE</sequence>
<protein>
    <submittedName>
        <fullName evidence="1">Uncharacterized protein</fullName>
    </submittedName>
</protein>
<comment type="caution">
    <text evidence="1">The sequence shown here is derived from an EMBL/GenBank/DDBJ whole genome shotgun (WGS) entry which is preliminary data.</text>
</comment>
<evidence type="ECO:0000313" key="1">
    <source>
        <dbReference type="EMBL" id="MBO8425538.1"/>
    </source>
</evidence>
<dbReference type="Proteomes" id="UP000823630">
    <property type="component" value="Unassembled WGS sequence"/>
</dbReference>
<accession>A0A9D9DDI6</accession>
<dbReference type="AlphaFoldDB" id="A0A9D9DDI6"/>
<organism evidence="1 2">
    <name type="scientific">Candidatus Enterousia avistercoris</name>
    <dbReference type="NCBI Taxonomy" id="2840788"/>
    <lineage>
        <taxon>Bacteria</taxon>
        <taxon>Pseudomonadati</taxon>
        <taxon>Pseudomonadota</taxon>
        <taxon>Alphaproteobacteria</taxon>
        <taxon>Candidatus Enterousia</taxon>
    </lineage>
</organism>
<gene>
    <name evidence="1" type="ORF">IAC69_03620</name>
</gene>
<dbReference type="EMBL" id="JADINC010000058">
    <property type="protein sequence ID" value="MBO8425538.1"/>
    <property type="molecule type" value="Genomic_DNA"/>
</dbReference>
<reference evidence="1" key="1">
    <citation type="submission" date="2020-10" db="EMBL/GenBank/DDBJ databases">
        <authorList>
            <person name="Gilroy R."/>
        </authorList>
    </citation>
    <scope>NUCLEOTIDE SEQUENCE</scope>
    <source>
        <strain evidence="1">8207</strain>
    </source>
</reference>
<reference evidence="1" key="2">
    <citation type="journal article" date="2021" name="PeerJ">
        <title>Extensive microbial diversity within the chicken gut microbiome revealed by metagenomics and culture.</title>
        <authorList>
            <person name="Gilroy R."/>
            <person name="Ravi A."/>
            <person name="Getino M."/>
            <person name="Pursley I."/>
            <person name="Horton D.L."/>
            <person name="Alikhan N.F."/>
            <person name="Baker D."/>
            <person name="Gharbi K."/>
            <person name="Hall N."/>
            <person name="Watson M."/>
            <person name="Adriaenssens E.M."/>
            <person name="Foster-Nyarko E."/>
            <person name="Jarju S."/>
            <person name="Secka A."/>
            <person name="Antonio M."/>
            <person name="Oren A."/>
            <person name="Chaudhuri R.R."/>
            <person name="La Ragione R."/>
            <person name="Hildebrand F."/>
            <person name="Pallen M.J."/>
        </authorList>
    </citation>
    <scope>NUCLEOTIDE SEQUENCE</scope>
    <source>
        <strain evidence="1">8207</strain>
    </source>
</reference>
<proteinExistence type="predicted"/>
<evidence type="ECO:0000313" key="2">
    <source>
        <dbReference type="Proteomes" id="UP000823630"/>
    </source>
</evidence>
<name>A0A9D9DDI6_9PROT</name>